<dbReference type="Gene3D" id="1.25.40.10">
    <property type="entry name" value="Tetratricopeptide repeat domain"/>
    <property type="match status" value="1"/>
</dbReference>
<dbReference type="InterPro" id="IPR011990">
    <property type="entry name" value="TPR-like_helical_dom_sf"/>
</dbReference>
<accession>A0A562V7S7</accession>
<gene>
    <name evidence="1" type="ORF">JN12_03640</name>
</gene>
<dbReference type="SUPFAM" id="SSF48452">
    <property type="entry name" value="TPR-like"/>
    <property type="match status" value="1"/>
</dbReference>
<dbReference type="OrthoDB" id="5398227at2"/>
<sequence>MTQTEAEELLAKGLEALAHNHTHLAMTCLEQAARYERTSIVLSHLAYCLAANGRDAGLAIEMASEALAQEPYNPIFCLNLGRIYLLAGRRGDAVRIFRQGLVYTKDRTIIDELERLGTRKKPVFPGLHRDHFLNRFLGLLFNRLGLR</sequence>
<keyword evidence="2" id="KW-1185">Reference proteome</keyword>
<organism evidence="1 2">
    <name type="scientific">Geobacter argillaceus</name>
    <dbReference type="NCBI Taxonomy" id="345631"/>
    <lineage>
        <taxon>Bacteria</taxon>
        <taxon>Pseudomonadati</taxon>
        <taxon>Thermodesulfobacteriota</taxon>
        <taxon>Desulfuromonadia</taxon>
        <taxon>Geobacterales</taxon>
        <taxon>Geobacteraceae</taxon>
        <taxon>Geobacter</taxon>
    </lineage>
</organism>
<dbReference type="EMBL" id="VLLN01000033">
    <property type="protein sequence ID" value="TWJ13923.1"/>
    <property type="molecule type" value="Genomic_DNA"/>
</dbReference>
<name>A0A562V7S7_9BACT</name>
<dbReference type="RefSeq" id="WP_145025427.1">
    <property type="nucleotide sequence ID" value="NZ_VLLN01000033.1"/>
</dbReference>
<dbReference type="Proteomes" id="UP000319449">
    <property type="component" value="Unassembled WGS sequence"/>
</dbReference>
<protein>
    <submittedName>
        <fullName evidence="1">Uncharacterized protein</fullName>
    </submittedName>
</protein>
<evidence type="ECO:0000313" key="2">
    <source>
        <dbReference type="Proteomes" id="UP000319449"/>
    </source>
</evidence>
<comment type="caution">
    <text evidence="1">The sequence shown here is derived from an EMBL/GenBank/DDBJ whole genome shotgun (WGS) entry which is preliminary data.</text>
</comment>
<proteinExistence type="predicted"/>
<reference evidence="1 2" key="1">
    <citation type="submission" date="2019-07" db="EMBL/GenBank/DDBJ databases">
        <title>Genomic Encyclopedia of Archaeal and Bacterial Type Strains, Phase II (KMG-II): from individual species to whole genera.</title>
        <authorList>
            <person name="Goeker M."/>
        </authorList>
    </citation>
    <scope>NUCLEOTIDE SEQUENCE [LARGE SCALE GENOMIC DNA]</scope>
    <source>
        <strain evidence="1 2">ATCC BAA-1139</strain>
    </source>
</reference>
<dbReference type="AlphaFoldDB" id="A0A562V7S7"/>
<dbReference type="Pfam" id="PF14559">
    <property type="entry name" value="TPR_19"/>
    <property type="match status" value="1"/>
</dbReference>
<evidence type="ECO:0000313" key="1">
    <source>
        <dbReference type="EMBL" id="TWJ13923.1"/>
    </source>
</evidence>